<proteinExistence type="predicted"/>
<dbReference type="EMBL" id="JBHUIV010000020">
    <property type="protein sequence ID" value="MFD2202807.1"/>
    <property type="molecule type" value="Genomic_DNA"/>
</dbReference>
<evidence type="ECO:0000313" key="3">
    <source>
        <dbReference type="Proteomes" id="UP001597414"/>
    </source>
</evidence>
<dbReference type="InterPro" id="IPR011704">
    <property type="entry name" value="ATPase_dyneun-rel_AAA"/>
</dbReference>
<reference evidence="3" key="1">
    <citation type="journal article" date="2019" name="Int. J. Syst. Evol. Microbiol.">
        <title>The Global Catalogue of Microorganisms (GCM) 10K type strain sequencing project: providing services to taxonomists for standard genome sequencing and annotation.</title>
        <authorList>
            <consortium name="The Broad Institute Genomics Platform"/>
            <consortium name="The Broad Institute Genome Sequencing Center for Infectious Disease"/>
            <person name="Wu L."/>
            <person name="Ma J."/>
        </authorList>
    </citation>
    <scope>NUCLEOTIDE SEQUENCE [LARGE SCALE GENOMIC DNA]</scope>
    <source>
        <strain evidence="3">KCTC 19812</strain>
    </source>
</reference>
<dbReference type="Pfam" id="PF07728">
    <property type="entry name" value="AAA_5"/>
    <property type="match status" value="1"/>
</dbReference>
<dbReference type="InterPro" id="IPR027417">
    <property type="entry name" value="P-loop_NTPase"/>
</dbReference>
<dbReference type="PANTHER" id="PTHR42759">
    <property type="entry name" value="MOXR FAMILY PROTEIN"/>
    <property type="match status" value="1"/>
</dbReference>
<gene>
    <name evidence="2" type="ORF">ACFSKV_14610</name>
</gene>
<dbReference type="Proteomes" id="UP001597414">
    <property type="component" value="Unassembled WGS sequence"/>
</dbReference>
<feature type="domain" description="ATPase dynein-related AAA" evidence="1">
    <location>
        <begin position="60"/>
        <end position="206"/>
    </location>
</feature>
<dbReference type="SUPFAM" id="SSF52540">
    <property type="entry name" value="P-loop containing nucleoside triphosphate hydrolases"/>
    <property type="match status" value="1"/>
</dbReference>
<sequence length="597" mass="68774">MPTNNIELIKALDKIRLGNLYVHNDELPDINFSSESLKTRKVYLVETLASINALVDRGTMLLYGGHGGGKTTLAKYLGQVFHQLSKDSIENCILRGHPQLTEEKILGSLDIAQLTGAKELSENASGEKKVDVIWNDFVDSQWKIIDEINRLSPYAQNILLSLLAESSVKYHNEPKRLGNFTLFATMNPKDDTNSNWDMSLPFKDRFAVALPITMPDYESLSTIGREKDKSNKLDNLASYLDNFDLRKAQEEVRELKYSEEAELLINIIISSYRICDRISKESNDKITVENGLCTKPSECHYYQVNKVCNKIINPLSVRVKEDLYRYGKALAWFLGDSEVELKHIKALAPFMIWHRSSLSKIFKKEISESRFDAGVFSLNIELESTREIIEMICSEFEGLFPLLQTFEKVKMGKLTTAEFKEFTQRIKDDRNNFLVTKKEIIPILEQSYLPVYNEITTFNNRIERTNDIQELNKIKYELTDRYDIPNRQFLADIIEKKRRKIGSQSLPPHVFKLSFKDLNLIVAKECFELEQIIKSKFNSNFNPTYNKTEVLSDLGEGEFNLSMERLNEGSGESSLRFVFQGKEDHPIFIFLKKHNVG</sequence>
<evidence type="ECO:0000259" key="1">
    <source>
        <dbReference type="Pfam" id="PF07728"/>
    </source>
</evidence>
<dbReference type="PANTHER" id="PTHR42759:SF1">
    <property type="entry name" value="MAGNESIUM-CHELATASE SUBUNIT CHLD"/>
    <property type="match status" value="1"/>
</dbReference>
<dbReference type="Gene3D" id="3.40.50.300">
    <property type="entry name" value="P-loop containing nucleotide triphosphate hydrolases"/>
    <property type="match status" value="1"/>
</dbReference>
<accession>A0ABW5B9I6</accession>
<dbReference type="RefSeq" id="WP_380804269.1">
    <property type="nucleotide sequence ID" value="NZ_JBHUIV010000020.1"/>
</dbReference>
<dbReference type="CDD" id="cd00009">
    <property type="entry name" value="AAA"/>
    <property type="match status" value="1"/>
</dbReference>
<dbReference type="Gene3D" id="1.10.8.80">
    <property type="entry name" value="Magnesium chelatase subunit I, C-Terminal domain"/>
    <property type="match status" value="1"/>
</dbReference>
<name>A0ABW5B9I6_9BACT</name>
<dbReference type="InterPro" id="IPR050764">
    <property type="entry name" value="CbbQ/NirQ/NorQ/GpvN"/>
</dbReference>
<protein>
    <submittedName>
        <fullName evidence="2">AAA family ATPase</fullName>
    </submittedName>
</protein>
<keyword evidence="3" id="KW-1185">Reference proteome</keyword>
<organism evidence="2 3">
    <name type="scientific">Shivajiella indica</name>
    <dbReference type="NCBI Taxonomy" id="872115"/>
    <lineage>
        <taxon>Bacteria</taxon>
        <taxon>Pseudomonadati</taxon>
        <taxon>Bacteroidota</taxon>
        <taxon>Cytophagia</taxon>
        <taxon>Cytophagales</taxon>
        <taxon>Cyclobacteriaceae</taxon>
        <taxon>Shivajiella</taxon>
    </lineage>
</organism>
<evidence type="ECO:0000313" key="2">
    <source>
        <dbReference type="EMBL" id="MFD2202807.1"/>
    </source>
</evidence>
<comment type="caution">
    <text evidence="2">The sequence shown here is derived from an EMBL/GenBank/DDBJ whole genome shotgun (WGS) entry which is preliminary data.</text>
</comment>